<evidence type="ECO:0000313" key="2">
    <source>
        <dbReference type="Proteomes" id="UP000543030"/>
    </source>
</evidence>
<organism evidence="1 2">
    <name type="scientific">Silvimonas terrae</name>
    <dbReference type="NCBI Taxonomy" id="300266"/>
    <lineage>
        <taxon>Bacteria</taxon>
        <taxon>Pseudomonadati</taxon>
        <taxon>Pseudomonadota</taxon>
        <taxon>Betaproteobacteria</taxon>
        <taxon>Neisseriales</taxon>
        <taxon>Chitinibacteraceae</taxon>
        <taxon>Silvimonas</taxon>
    </lineage>
</organism>
<protein>
    <submittedName>
        <fullName evidence="1">Uncharacterized protein</fullName>
    </submittedName>
</protein>
<dbReference type="AlphaFoldDB" id="A0A840RFB8"/>
<dbReference type="Proteomes" id="UP000543030">
    <property type="component" value="Unassembled WGS sequence"/>
</dbReference>
<gene>
    <name evidence="1" type="ORF">HNQ50_002447</name>
</gene>
<comment type="caution">
    <text evidence="1">The sequence shown here is derived from an EMBL/GenBank/DDBJ whole genome shotgun (WGS) entry which is preliminary data.</text>
</comment>
<proteinExistence type="predicted"/>
<accession>A0A840RFB8</accession>
<sequence>MGSREAQDRILQIISQTLSPVLPKDQKLTGQAVESGGGHLYIVLAAQRHASAPDAMRYGLDLAFKMPAREWGRFQSTPEPQQAYLLQTFEQTIRGKLAEAFEHWKDVVDFRTASQSEPKRITFIEFDNFGQ</sequence>
<reference evidence="1 2" key="1">
    <citation type="submission" date="2020-08" db="EMBL/GenBank/DDBJ databases">
        <title>Genomic Encyclopedia of Type Strains, Phase IV (KMG-IV): sequencing the most valuable type-strain genomes for metagenomic binning, comparative biology and taxonomic classification.</title>
        <authorList>
            <person name="Goeker M."/>
        </authorList>
    </citation>
    <scope>NUCLEOTIDE SEQUENCE [LARGE SCALE GENOMIC DNA]</scope>
    <source>
        <strain evidence="1 2">DSM 18233</strain>
    </source>
</reference>
<dbReference type="EMBL" id="JACHHN010000004">
    <property type="protein sequence ID" value="MBB5191717.1"/>
    <property type="molecule type" value="Genomic_DNA"/>
</dbReference>
<name>A0A840RFB8_9NEIS</name>
<evidence type="ECO:0000313" key="1">
    <source>
        <dbReference type="EMBL" id="MBB5191717.1"/>
    </source>
</evidence>
<keyword evidence="2" id="KW-1185">Reference proteome</keyword>
<dbReference type="RefSeq" id="WP_184100988.1">
    <property type="nucleotide sequence ID" value="NZ_JACHHN010000004.1"/>
</dbReference>